<evidence type="ECO:0008006" key="4">
    <source>
        <dbReference type="Google" id="ProtNLM"/>
    </source>
</evidence>
<keyword evidence="3" id="KW-1185">Reference proteome</keyword>
<dbReference type="EMBL" id="JAPWDQ010000013">
    <property type="protein sequence ID" value="KAJ5471945.1"/>
    <property type="molecule type" value="Genomic_DNA"/>
</dbReference>
<dbReference type="Proteomes" id="UP001148312">
    <property type="component" value="Unassembled WGS sequence"/>
</dbReference>
<feature type="compositionally biased region" description="Polar residues" evidence="1">
    <location>
        <begin position="68"/>
        <end position="77"/>
    </location>
</feature>
<evidence type="ECO:0000313" key="3">
    <source>
        <dbReference type="Proteomes" id="UP001148312"/>
    </source>
</evidence>
<accession>A0A9W9WQR0</accession>
<sequence length="77" mass="9049">MKFKVDNENSREIYRYYNYFGALDRREIKDIIPKIADFGLAIRLDKLSTRNGILGERLTPREEEDSSRTNISPIPQT</sequence>
<comment type="caution">
    <text evidence="2">The sequence shown here is derived from an EMBL/GenBank/DDBJ whole genome shotgun (WGS) entry which is preliminary data.</text>
</comment>
<dbReference type="RefSeq" id="XP_056786491.1">
    <property type="nucleotide sequence ID" value="XM_056938109.1"/>
</dbReference>
<proteinExistence type="predicted"/>
<gene>
    <name evidence="2" type="ORF">N7539_008514</name>
</gene>
<feature type="region of interest" description="Disordered" evidence="1">
    <location>
        <begin position="54"/>
        <end position="77"/>
    </location>
</feature>
<dbReference type="AlphaFoldDB" id="A0A9W9WQR0"/>
<reference evidence="2" key="1">
    <citation type="submission" date="2022-12" db="EMBL/GenBank/DDBJ databases">
        <authorList>
            <person name="Petersen C."/>
        </authorList>
    </citation>
    <scope>NUCLEOTIDE SEQUENCE</scope>
    <source>
        <strain evidence="2">IBT 30728</strain>
    </source>
</reference>
<name>A0A9W9WQR0_9EURO</name>
<evidence type="ECO:0000256" key="1">
    <source>
        <dbReference type="SAM" id="MobiDB-lite"/>
    </source>
</evidence>
<evidence type="ECO:0000313" key="2">
    <source>
        <dbReference type="EMBL" id="KAJ5471945.1"/>
    </source>
</evidence>
<protein>
    <recommendedName>
        <fullName evidence="4">Protein kinase domain-containing protein</fullName>
    </recommendedName>
</protein>
<reference evidence="2" key="2">
    <citation type="journal article" date="2023" name="IMA Fungus">
        <title>Comparative genomic study of the Penicillium genus elucidates a diverse pangenome and 15 lateral gene transfer events.</title>
        <authorList>
            <person name="Petersen C."/>
            <person name="Sorensen T."/>
            <person name="Nielsen M.R."/>
            <person name="Sondergaard T.E."/>
            <person name="Sorensen J.L."/>
            <person name="Fitzpatrick D.A."/>
            <person name="Frisvad J.C."/>
            <person name="Nielsen K.L."/>
        </authorList>
    </citation>
    <scope>NUCLEOTIDE SEQUENCE</scope>
    <source>
        <strain evidence="2">IBT 30728</strain>
    </source>
</reference>
<organism evidence="2 3">
    <name type="scientific">Penicillium diatomitis</name>
    <dbReference type="NCBI Taxonomy" id="2819901"/>
    <lineage>
        <taxon>Eukaryota</taxon>
        <taxon>Fungi</taxon>
        <taxon>Dikarya</taxon>
        <taxon>Ascomycota</taxon>
        <taxon>Pezizomycotina</taxon>
        <taxon>Eurotiomycetes</taxon>
        <taxon>Eurotiomycetidae</taxon>
        <taxon>Eurotiales</taxon>
        <taxon>Aspergillaceae</taxon>
        <taxon>Penicillium</taxon>
    </lineage>
</organism>
<dbReference type="GeneID" id="81628359"/>